<dbReference type="Pfam" id="PF17656">
    <property type="entry name" value="ChapFlgA_N"/>
    <property type="match status" value="1"/>
</dbReference>
<dbReference type="InterPro" id="IPR013974">
    <property type="entry name" value="SAF"/>
</dbReference>
<keyword evidence="9" id="KW-0966">Cell projection</keyword>
<gene>
    <name evidence="9" type="primary">flgA</name>
    <name evidence="9" type="ORF">GCM10011502_17800</name>
</gene>
<dbReference type="Pfam" id="PF13144">
    <property type="entry name" value="ChapFlgA"/>
    <property type="match status" value="1"/>
</dbReference>
<keyword evidence="10" id="KW-1185">Reference proteome</keyword>
<evidence type="ECO:0000256" key="3">
    <source>
        <dbReference type="ARBA" id="ARBA00014754"/>
    </source>
</evidence>
<keyword evidence="9" id="KW-0969">Cilium</keyword>
<reference evidence="10" key="1">
    <citation type="journal article" date="2019" name="Int. J. Syst. Evol. Microbiol.">
        <title>The Global Catalogue of Microorganisms (GCM) 10K type strain sequencing project: providing services to taxonomists for standard genome sequencing and annotation.</title>
        <authorList>
            <consortium name="The Broad Institute Genomics Platform"/>
            <consortium name="The Broad Institute Genome Sequencing Center for Infectious Disease"/>
            <person name="Wu L."/>
            <person name="Ma J."/>
        </authorList>
    </citation>
    <scope>NUCLEOTIDE SEQUENCE [LARGE SCALE GENOMIC DNA]</scope>
    <source>
        <strain evidence="10">CGMCC 1.15923</strain>
    </source>
</reference>
<comment type="subcellular location">
    <subcellularLocation>
        <location evidence="1">Periplasm</location>
    </subcellularLocation>
</comment>
<dbReference type="Proteomes" id="UP000646152">
    <property type="component" value="Unassembled WGS sequence"/>
</dbReference>
<evidence type="ECO:0000256" key="4">
    <source>
        <dbReference type="ARBA" id="ARBA00022729"/>
    </source>
</evidence>
<dbReference type="PANTHER" id="PTHR36307">
    <property type="entry name" value="FLAGELLA BASAL BODY P-RING FORMATION PROTEIN FLGA"/>
    <property type="match status" value="1"/>
</dbReference>
<dbReference type="InterPro" id="IPR017585">
    <property type="entry name" value="SAF_FlgA"/>
</dbReference>
<evidence type="ECO:0000313" key="10">
    <source>
        <dbReference type="Proteomes" id="UP000646152"/>
    </source>
</evidence>
<proteinExistence type="inferred from homology"/>
<dbReference type="NCBIfam" id="TIGR03170">
    <property type="entry name" value="flgA_cterm"/>
    <property type="match status" value="1"/>
</dbReference>
<comment type="similarity">
    <text evidence="2">Belongs to the FlgA family.</text>
</comment>
<keyword evidence="9" id="KW-0282">Flagellum</keyword>
<comment type="function">
    <text evidence="6">Involved in the assembly process of the P-ring formation. It may associate with FlgF on the rod constituting a structure essential for the P-ring assembly or may act as a modulator protein for the P-ring assembly.</text>
</comment>
<feature type="signal peptide" evidence="7">
    <location>
        <begin position="1"/>
        <end position="39"/>
    </location>
</feature>
<protein>
    <recommendedName>
        <fullName evidence="3">Flagella basal body P-ring formation protein FlgA</fullName>
    </recommendedName>
</protein>
<evidence type="ECO:0000313" key="9">
    <source>
        <dbReference type="EMBL" id="GGB44943.1"/>
    </source>
</evidence>
<evidence type="ECO:0000256" key="6">
    <source>
        <dbReference type="ARBA" id="ARBA00025643"/>
    </source>
</evidence>
<feature type="chain" id="PRO_5047439984" description="Flagella basal body P-ring formation protein FlgA" evidence="7">
    <location>
        <begin position="40"/>
        <end position="251"/>
    </location>
</feature>
<dbReference type="InterPro" id="IPR039246">
    <property type="entry name" value="Flagellar_FlgA"/>
</dbReference>
<dbReference type="PANTHER" id="PTHR36307:SF1">
    <property type="entry name" value="FLAGELLA BASAL BODY P-RING FORMATION PROTEIN FLGA"/>
    <property type="match status" value="1"/>
</dbReference>
<dbReference type="Gene3D" id="2.30.30.760">
    <property type="match status" value="1"/>
</dbReference>
<evidence type="ECO:0000259" key="8">
    <source>
        <dbReference type="SMART" id="SM00858"/>
    </source>
</evidence>
<comment type="caution">
    <text evidence="9">The sequence shown here is derived from an EMBL/GenBank/DDBJ whole genome shotgun (WGS) entry which is preliminary data.</text>
</comment>
<evidence type="ECO:0000256" key="2">
    <source>
        <dbReference type="ARBA" id="ARBA00010474"/>
    </source>
</evidence>
<evidence type="ECO:0000256" key="5">
    <source>
        <dbReference type="ARBA" id="ARBA00022764"/>
    </source>
</evidence>
<dbReference type="SMART" id="SM00858">
    <property type="entry name" value="SAF"/>
    <property type="match status" value="1"/>
</dbReference>
<organism evidence="9 10">
    <name type="scientific">Oceanisphaera marina</name>
    <dbReference type="NCBI Taxonomy" id="2017550"/>
    <lineage>
        <taxon>Bacteria</taxon>
        <taxon>Pseudomonadati</taxon>
        <taxon>Pseudomonadota</taxon>
        <taxon>Gammaproteobacteria</taxon>
        <taxon>Aeromonadales</taxon>
        <taxon>Aeromonadaceae</taxon>
        <taxon>Oceanisphaera</taxon>
    </lineage>
</organism>
<dbReference type="RefSeq" id="WP_188629765.1">
    <property type="nucleotide sequence ID" value="NZ_BMKE01000013.1"/>
</dbReference>
<keyword evidence="4 7" id="KW-0732">Signal</keyword>
<dbReference type="InterPro" id="IPR041231">
    <property type="entry name" value="FlgA_N"/>
</dbReference>
<name>A0ABQ1IJZ2_9GAMM</name>
<dbReference type="EMBL" id="BMKE01000013">
    <property type="protein sequence ID" value="GGB44943.1"/>
    <property type="molecule type" value="Genomic_DNA"/>
</dbReference>
<dbReference type="Gene3D" id="3.90.1210.10">
    <property type="entry name" value="Antifreeze-like/N-acetylneuraminic acid synthase C-terminal domain"/>
    <property type="match status" value="1"/>
</dbReference>
<feature type="domain" description="SAF" evidence="8">
    <location>
        <begin position="129"/>
        <end position="191"/>
    </location>
</feature>
<accession>A0ABQ1IJZ2</accession>
<sequence>MLKINFGFCHISQPHRWSTNYRRFLAGLLFCGVLGSAQAQTSGYNSVHDDIRRYAEDYVRNLVPVQSDDKLEVTAASIDTRLPLTECLGKLTADIRGAGEVQRNTHVYLQCHEDPGWEIFVPVRVRVLKPVVTALDPIARNTLLQAQHLSVDYQDEVLLRGDIFSNPSDLVGSRSKRDLRPGQPIRSSQLCVVCKGDKVSILAQTGGLMLKTDGIAEEDGAFNDNIRVSNLNSGRKISARIVAAGQVQVKL</sequence>
<dbReference type="CDD" id="cd11614">
    <property type="entry name" value="SAF_CpaB_FlgA_like"/>
    <property type="match status" value="1"/>
</dbReference>
<evidence type="ECO:0000256" key="1">
    <source>
        <dbReference type="ARBA" id="ARBA00004418"/>
    </source>
</evidence>
<keyword evidence="5" id="KW-0574">Periplasm</keyword>
<evidence type="ECO:0000256" key="7">
    <source>
        <dbReference type="SAM" id="SignalP"/>
    </source>
</evidence>